<evidence type="ECO:0000256" key="1">
    <source>
        <dbReference type="SAM" id="Phobius"/>
    </source>
</evidence>
<keyword evidence="1" id="KW-0472">Membrane</keyword>
<dbReference type="Proteomes" id="UP000189777">
    <property type="component" value="Unassembled WGS sequence"/>
</dbReference>
<dbReference type="RefSeq" id="WP_079574302.1">
    <property type="nucleotide sequence ID" value="NZ_FUZQ01000003.1"/>
</dbReference>
<gene>
    <name evidence="2" type="ORF">SAMN04324258_2180</name>
</gene>
<reference evidence="2 3" key="1">
    <citation type="submission" date="2017-02" db="EMBL/GenBank/DDBJ databases">
        <authorList>
            <person name="Peterson S.W."/>
        </authorList>
    </citation>
    <scope>NUCLEOTIDE SEQUENCE [LARGE SCALE GENOMIC DNA]</scope>
    <source>
        <strain evidence="2 3">DSM 21481</strain>
    </source>
</reference>
<dbReference type="EMBL" id="FUZQ01000003">
    <property type="protein sequence ID" value="SKC62774.1"/>
    <property type="molecule type" value="Genomic_DNA"/>
</dbReference>
<dbReference type="InterPro" id="IPR046491">
    <property type="entry name" value="DUF6584"/>
</dbReference>
<keyword evidence="3" id="KW-1185">Reference proteome</keyword>
<keyword evidence="1" id="KW-1133">Transmembrane helix</keyword>
<organism evidence="2 3">
    <name type="scientific">Krasilnikoviella flava</name>
    <dbReference type="NCBI Taxonomy" id="526729"/>
    <lineage>
        <taxon>Bacteria</taxon>
        <taxon>Bacillati</taxon>
        <taxon>Actinomycetota</taxon>
        <taxon>Actinomycetes</taxon>
        <taxon>Micrococcales</taxon>
        <taxon>Promicromonosporaceae</taxon>
        <taxon>Krasilnikoviella</taxon>
    </lineage>
</organism>
<evidence type="ECO:0008006" key="4">
    <source>
        <dbReference type="Google" id="ProtNLM"/>
    </source>
</evidence>
<name>A0A1T5KGD0_9MICO</name>
<dbReference type="STRING" id="526729.SAMN04324258_2180"/>
<sequence>MPVDVTLHRVETELERGQVLPALQRLRSLVRSHPERLDVRSRLADVYRSQGESAQAGRWSFLAEDADPDELAAFGRAFRSARGRLAALAWSGDVGALGPLAAERLNALREDATRSADQPQRHEEPDRVQRAMNVVGCAVVVALGLLALIGLGALVVHGARVVAGWI</sequence>
<keyword evidence="1" id="KW-0812">Transmembrane</keyword>
<evidence type="ECO:0000313" key="2">
    <source>
        <dbReference type="EMBL" id="SKC62774.1"/>
    </source>
</evidence>
<proteinExistence type="predicted"/>
<protein>
    <recommendedName>
        <fullName evidence="4">Tetratricopeptide repeat-containing protein</fullName>
    </recommendedName>
</protein>
<dbReference type="AlphaFoldDB" id="A0A1T5KGD0"/>
<accession>A0A1T5KGD0</accession>
<feature type="transmembrane region" description="Helical" evidence="1">
    <location>
        <begin position="131"/>
        <end position="156"/>
    </location>
</feature>
<dbReference type="Pfam" id="PF20225">
    <property type="entry name" value="DUF6584"/>
    <property type="match status" value="1"/>
</dbReference>
<evidence type="ECO:0000313" key="3">
    <source>
        <dbReference type="Proteomes" id="UP000189777"/>
    </source>
</evidence>
<dbReference type="OrthoDB" id="3381914at2"/>